<evidence type="ECO:0000256" key="5">
    <source>
        <dbReference type="ARBA" id="ARBA00010617"/>
    </source>
</evidence>
<dbReference type="PANTHER" id="PTHR24291:SF189">
    <property type="entry name" value="CYTOCHROME P450 4C3-RELATED"/>
    <property type="match status" value="1"/>
</dbReference>
<evidence type="ECO:0000256" key="7">
    <source>
        <dbReference type="ARBA" id="ARBA00022723"/>
    </source>
</evidence>
<dbReference type="GO" id="GO:0020037">
    <property type="term" value="F:heme binding"/>
    <property type="evidence" value="ECO:0007669"/>
    <property type="project" value="InterPro"/>
</dbReference>
<comment type="similarity">
    <text evidence="5">Belongs to the cytochrome P450 family.</text>
</comment>
<evidence type="ECO:0000256" key="10">
    <source>
        <dbReference type="ARBA" id="ARBA00023002"/>
    </source>
</evidence>
<keyword evidence="7" id="KW-0479">Metal-binding</keyword>
<proteinExistence type="inferred from homology"/>
<dbReference type="InterPro" id="IPR001128">
    <property type="entry name" value="Cyt_P450"/>
</dbReference>
<evidence type="ECO:0000256" key="4">
    <source>
        <dbReference type="ARBA" id="ARBA00004406"/>
    </source>
</evidence>
<dbReference type="GO" id="GO:0016705">
    <property type="term" value="F:oxidoreductase activity, acting on paired donors, with incorporation or reduction of molecular oxygen"/>
    <property type="evidence" value="ECO:0007669"/>
    <property type="project" value="InterPro"/>
</dbReference>
<keyword evidence="11" id="KW-0408">Iron</keyword>
<dbReference type="SUPFAM" id="SSF48264">
    <property type="entry name" value="Cytochrome P450"/>
    <property type="match status" value="1"/>
</dbReference>
<evidence type="ECO:0000256" key="2">
    <source>
        <dbReference type="ARBA" id="ARBA00003690"/>
    </source>
</evidence>
<evidence type="ECO:0000313" key="14">
    <source>
        <dbReference type="EMBL" id="VVC87129.1"/>
    </source>
</evidence>
<evidence type="ECO:0000256" key="12">
    <source>
        <dbReference type="ARBA" id="ARBA00023033"/>
    </source>
</evidence>
<dbReference type="GO" id="GO:0005506">
    <property type="term" value="F:iron ion binding"/>
    <property type="evidence" value="ECO:0007669"/>
    <property type="project" value="InterPro"/>
</dbReference>
<comment type="subcellular location">
    <subcellularLocation>
        <location evidence="4">Endoplasmic reticulum membrane</location>
        <topology evidence="4">Peripheral membrane protein</topology>
    </subcellularLocation>
    <subcellularLocation>
        <location evidence="3">Microsome membrane</location>
        <topology evidence="3">Peripheral membrane protein</topology>
    </subcellularLocation>
</comment>
<evidence type="ECO:0000256" key="6">
    <source>
        <dbReference type="ARBA" id="ARBA00022617"/>
    </source>
</evidence>
<evidence type="ECO:0000256" key="11">
    <source>
        <dbReference type="ARBA" id="ARBA00023004"/>
    </source>
</evidence>
<evidence type="ECO:0000256" key="13">
    <source>
        <dbReference type="ARBA" id="ARBA00023136"/>
    </source>
</evidence>
<accession>A0A5E4PM84</accession>
<evidence type="ECO:0008006" key="16">
    <source>
        <dbReference type="Google" id="ProtNLM"/>
    </source>
</evidence>
<keyword evidence="15" id="KW-1185">Reference proteome</keyword>
<keyword evidence="10" id="KW-0560">Oxidoreductase</keyword>
<keyword evidence="12" id="KW-0503">Monooxygenase</keyword>
<reference evidence="14 15" key="1">
    <citation type="submission" date="2017-07" db="EMBL/GenBank/DDBJ databases">
        <authorList>
            <person name="Talla V."/>
            <person name="Backstrom N."/>
        </authorList>
    </citation>
    <scope>NUCLEOTIDE SEQUENCE [LARGE SCALE GENOMIC DNA]</scope>
</reference>
<keyword evidence="13" id="KW-0472">Membrane</keyword>
<dbReference type="Pfam" id="PF00067">
    <property type="entry name" value="p450"/>
    <property type="match status" value="1"/>
</dbReference>
<dbReference type="Gene3D" id="1.10.630.10">
    <property type="entry name" value="Cytochrome P450"/>
    <property type="match status" value="1"/>
</dbReference>
<evidence type="ECO:0000256" key="1">
    <source>
        <dbReference type="ARBA" id="ARBA00001971"/>
    </source>
</evidence>
<organism evidence="14 15">
    <name type="scientific">Leptidea sinapis</name>
    <dbReference type="NCBI Taxonomy" id="189913"/>
    <lineage>
        <taxon>Eukaryota</taxon>
        <taxon>Metazoa</taxon>
        <taxon>Ecdysozoa</taxon>
        <taxon>Arthropoda</taxon>
        <taxon>Hexapoda</taxon>
        <taxon>Insecta</taxon>
        <taxon>Pterygota</taxon>
        <taxon>Neoptera</taxon>
        <taxon>Endopterygota</taxon>
        <taxon>Lepidoptera</taxon>
        <taxon>Glossata</taxon>
        <taxon>Ditrysia</taxon>
        <taxon>Papilionoidea</taxon>
        <taxon>Pieridae</taxon>
        <taxon>Dismorphiinae</taxon>
        <taxon>Leptidea</taxon>
    </lineage>
</organism>
<sequence>MKYLEATIKEILRLYPSVPFIRRIIEEDFMLVILYIYDLHRREDLFPEPEQFRPERFLSGEKMNFTFIPISQRFAMQEIKYMLSEMVRHFKLFPTVKNFKPTMKVDLVLRTDDPIRIKFALR</sequence>
<dbReference type="PRINTS" id="PR00463">
    <property type="entry name" value="EP450I"/>
</dbReference>
<dbReference type="GO" id="GO:0004497">
    <property type="term" value="F:monooxygenase activity"/>
    <property type="evidence" value="ECO:0007669"/>
    <property type="project" value="UniProtKB-KW"/>
</dbReference>
<dbReference type="Proteomes" id="UP000324832">
    <property type="component" value="Unassembled WGS sequence"/>
</dbReference>
<comment type="cofactor">
    <cofactor evidence="1">
        <name>heme</name>
        <dbReference type="ChEBI" id="CHEBI:30413"/>
    </cofactor>
</comment>
<dbReference type="InterPro" id="IPR002401">
    <property type="entry name" value="Cyt_P450_E_grp-I"/>
</dbReference>
<dbReference type="GO" id="GO:0005789">
    <property type="term" value="C:endoplasmic reticulum membrane"/>
    <property type="evidence" value="ECO:0007669"/>
    <property type="project" value="UniProtKB-SubCell"/>
</dbReference>
<dbReference type="EMBL" id="FZQP02000081">
    <property type="protein sequence ID" value="VVC87129.1"/>
    <property type="molecule type" value="Genomic_DNA"/>
</dbReference>
<keyword evidence="8" id="KW-0256">Endoplasmic reticulum</keyword>
<dbReference type="InterPro" id="IPR050196">
    <property type="entry name" value="Cytochrome_P450_Monoox"/>
</dbReference>
<comment type="function">
    <text evidence="2">May be involved in the metabolism of insect hormones and in the breakdown of synthetic insecticides.</text>
</comment>
<gene>
    <name evidence="14" type="ORF">LSINAPIS_LOCUS817</name>
</gene>
<dbReference type="PANTHER" id="PTHR24291">
    <property type="entry name" value="CYTOCHROME P450 FAMILY 4"/>
    <property type="match status" value="1"/>
</dbReference>
<protein>
    <recommendedName>
        <fullName evidence="16">Cytochrome P450</fullName>
    </recommendedName>
</protein>
<keyword evidence="9" id="KW-0492">Microsome</keyword>
<evidence type="ECO:0000256" key="8">
    <source>
        <dbReference type="ARBA" id="ARBA00022824"/>
    </source>
</evidence>
<evidence type="ECO:0000313" key="15">
    <source>
        <dbReference type="Proteomes" id="UP000324832"/>
    </source>
</evidence>
<evidence type="ECO:0000256" key="3">
    <source>
        <dbReference type="ARBA" id="ARBA00004174"/>
    </source>
</evidence>
<dbReference type="InterPro" id="IPR036396">
    <property type="entry name" value="Cyt_P450_sf"/>
</dbReference>
<name>A0A5E4PM84_9NEOP</name>
<evidence type="ECO:0000256" key="9">
    <source>
        <dbReference type="ARBA" id="ARBA00022848"/>
    </source>
</evidence>
<dbReference type="AlphaFoldDB" id="A0A5E4PM84"/>
<keyword evidence="6" id="KW-0349">Heme</keyword>